<sequence length="133" mass="15659">MNGVIAAAAAALSYVRRAEKEREKLKLKLIPFIWHRSFNFLQLLVFCYRKYHSAKTTKVHFLLKLSHNRLMLRKNKKEKHRCDIVCSLNEIKCSTNVRQTRTCFAFVIKLNDSQVKNDGEKSNRVKSKCEISW</sequence>
<proteinExistence type="predicted"/>
<dbReference type="AlphaFoldDB" id="A0A1J1II42"/>
<dbReference type="EMBL" id="CVRI01000048">
    <property type="protein sequence ID" value="CRK98718.1"/>
    <property type="molecule type" value="Genomic_DNA"/>
</dbReference>
<name>A0A1J1II42_9DIPT</name>
<organism evidence="1 2">
    <name type="scientific">Clunio marinus</name>
    <dbReference type="NCBI Taxonomy" id="568069"/>
    <lineage>
        <taxon>Eukaryota</taxon>
        <taxon>Metazoa</taxon>
        <taxon>Ecdysozoa</taxon>
        <taxon>Arthropoda</taxon>
        <taxon>Hexapoda</taxon>
        <taxon>Insecta</taxon>
        <taxon>Pterygota</taxon>
        <taxon>Neoptera</taxon>
        <taxon>Endopterygota</taxon>
        <taxon>Diptera</taxon>
        <taxon>Nematocera</taxon>
        <taxon>Chironomoidea</taxon>
        <taxon>Chironomidae</taxon>
        <taxon>Clunio</taxon>
    </lineage>
</organism>
<accession>A0A1J1II42</accession>
<gene>
    <name evidence="1" type="ORF">CLUMA_CG012380</name>
</gene>
<dbReference type="Proteomes" id="UP000183832">
    <property type="component" value="Unassembled WGS sequence"/>
</dbReference>
<keyword evidence="2" id="KW-1185">Reference proteome</keyword>
<evidence type="ECO:0000313" key="2">
    <source>
        <dbReference type="Proteomes" id="UP000183832"/>
    </source>
</evidence>
<evidence type="ECO:0000313" key="1">
    <source>
        <dbReference type="EMBL" id="CRK98718.1"/>
    </source>
</evidence>
<reference evidence="1 2" key="1">
    <citation type="submission" date="2015-04" db="EMBL/GenBank/DDBJ databases">
        <authorList>
            <person name="Syromyatnikov M.Y."/>
            <person name="Popov V.N."/>
        </authorList>
    </citation>
    <scope>NUCLEOTIDE SEQUENCE [LARGE SCALE GENOMIC DNA]</scope>
</reference>
<protein>
    <submittedName>
        <fullName evidence="1">CLUMA_CG012380, isoform A</fullName>
    </submittedName>
</protein>